<feature type="transmembrane region" description="Helical" evidence="12">
    <location>
        <begin position="222"/>
        <end position="241"/>
    </location>
</feature>
<dbReference type="Proteomes" id="UP000320386">
    <property type="component" value="Chromosome"/>
</dbReference>
<dbReference type="PANTHER" id="PTHR30012">
    <property type="entry name" value="GENERAL SECRETION PATHWAY PROTEIN"/>
    <property type="match status" value="1"/>
</dbReference>
<dbReference type="PROSITE" id="PS00874">
    <property type="entry name" value="T2SP_F"/>
    <property type="match status" value="1"/>
</dbReference>
<dbReference type="RefSeq" id="WP_145444768.1">
    <property type="nucleotide sequence ID" value="NZ_CP036280.1"/>
</dbReference>
<dbReference type="GO" id="GO:0005886">
    <property type="term" value="C:plasma membrane"/>
    <property type="evidence" value="ECO:0007669"/>
    <property type="project" value="UniProtKB-SubCell"/>
</dbReference>
<dbReference type="EMBL" id="CP036280">
    <property type="protein sequence ID" value="QDU70607.1"/>
    <property type="molecule type" value="Genomic_DNA"/>
</dbReference>
<dbReference type="AlphaFoldDB" id="A0A518BUK2"/>
<protein>
    <recommendedName>
        <fullName evidence="10">General secretion pathway protein F</fullName>
    </recommendedName>
</protein>
<dbReference type="GO" id="GO:0015628">
    <property type="term" value="P:protein secretion by the type II secretion system"/>
    <property type="evidence" value="ECO:0007669"/>
    <property type="project" value="TreeGrafter"/>
</dbReference>
<evidence type="ECO:0000256" key="1">
    <source>
        <dbReference type="ARBA" id="ARBA00002684"/>
    </source>
</evidence>
<accession>A0A518BUK2</accession>
<dbReference type="Gene3D" id="1.20.81.30">
    <property type="entry name" value="Type II secretion system (T2SS), domain F"/>
    <property type="match status" value="2"/>
</dbReference>
<evidence type="ECO:0000256" key="5">
    <source>
        <dbReference type="ARBA" id="ARBA00022475"/>
    </source>
</evidence>
<comment type="subcellular location">
    <subcellularLocation>
        <location evidence="2">Cell inner membrane</location>
        <topology evidence="2">Multi-pass membrane protein</topology>
    </subcellularLocation>
    <subcellularLocation>
        <location evidence="11">Cell membrane</location>
        <topology evidence="11">Multi-pass membrane protein</topology>
    </subcellularLocation>
</comment>
<comment type="function">
    <text evidence="1">Component of the type II secretion system inner membrane complex required for the energy-dependent secretion of extracellular factors such as proteases and toxins from the periplasm.</text>
</comment>
<dbReference type="InterPro" id="IPR003004">
    <property type="entry name" value="GspF/PilC"/>
</dbReference>
<dbReference type="PRINTS" id="PR00812">
    <property type="entry name" value="BCTERIALGSPF"/>
</dbReference>
<evidence type="ECO:0000313" key="14">
    <source>
        <dbReference type="EMBL" id="QDU70607.1"/>
    </source>
</evidence>
<dbReference type="PANTHER" id="PTHR30012:SF0">
    <property type="entry name" value="TYPE II SECRETION SYSTEM PROTEIN F-RELATED"/>
    <property type="match status" value="1"/>
</dbReference>
<keyword evidence="5" id="KW-1003">Cell membrane</keyword>
<feature type="transmembrane region" description="Helical" evidence="12">
    <location>
        <begin position="375"/>
        <end position="396"/>
    </location>
</feature>
<keyword evidence="7 11" id="KW-0812">Transmembrane</keyword>
<evidence type="ECO:0000256" key="12">
    <source>
        <dbReference type="SAM" id="Phobius"/>
    </source>
</evidence>
<feature type="domain" description="Type II secretion system protein GspF" evidence="13">
    <location>
        <begin position="71"/>
        <end position="192"/>
    </location>
</feature>
<evidence type="ECO:0000256" key="10">
    <source>
        <dbReference type="ARBA" id="ARBA00030750"/>
    </source>
</evidence>
<keyword evidence="15" id="KW-1185">Reference proteome</keyword>
<evidence type="ECO:0000256" key="7">
    <source>
        <dbReference type="ARBA" id="ARBA00022692"/>
    </source>
</evidence>
<sequence length="402" mass="43852">MAVYTYIATARDGKAPELRGTIVADSPRQARDQLRERGLSVRDVAEERTSARSAVERFLAGRQRDKVTSLLQEMSTLLAAGIPLLETLETIARQHQGRFRQSILLLNDAIAAGGSLAQAMAQQPELFDELALSVVEVGENAGTLDSSLKRLAEFRRKASRLKNRVLSAMLYPAIVATVGVLVSVFLMTFVVPQVLTVLEDSGKDLPFATVIVKGASDILLGYWWLILAAILAAILAVSALLRTDRGAYAWHRFQLRVPILGDLIRKQSIARMAMVMATLLSSDVVFVRTLQITRRIVGNRVLRDALVAAEQAVLSGRDIADALEKTEAFPPLVVQIFAVGQASGRLEEMLESLAEDYDTQVDLTADRLTSMLEPVMMIALAITVGFIAFAVIMPILEAGNVL</sequence>
<keyword evidence="8 12" id="KW-1133">Transmembrane helix</keyword>
<dbReference type="FunFam" id="1.20.81.30:FF:000001">
    <property type="entry name" value="Type II secretion system protein F"/>
    <property type="match status" value="2"/>
</dbReference>
<comment type="similarity">
    <text evidence="3 11">Belongs to the GSP F family.</text>
</comment>
<dbReference type="KEGG" id="mcad:Pan265_04350"/>
<evidence type="ECO:0000256" key="2">
    <source>
        <dbReference type="ARBA" id="ARBA00004429"/>
    </source>
</evidence>
<dbReference type="InterPro" id="IPR042094">
    <property type="entry name" value="T2SS_GspF_sf"/>
</dbReference>
<name>A0A518BUK2_9BACT</name>
<evidence type="ECO:0000256" key="11">
    <source>
        <dbReference type="RuleBase" id="RU003923"/>
    </source>
</evidence>
<evidence type="ECO:0000256" key="8">
    <source>
        <dbReference type="ARBA" id="ARBA00022989"/>
    </source>
</evidence>
<reference evidence="14 15" key="1">
    <citation type="submission" date="2019-02" db="EMBL/GenBank/DDBJ databases">
        <title>Deep-cultivation of Planctomycetes and their phenomic and genomic characterization uncovers novel biology.</title>
        <authorList>
            <person name="Wiegand S."/>
            <person name="Jogler M."/>
            <person name="Boedeker C."/>
            <person name="Pinto D."/>
            <person name="Vollmers J."/>
            <person name="Rivas-Marin E."/>
            <person name="Kohn T."/>
            <person name="Peeters S.H."/>
            <person name="Heuer A."/>
            <person name="Rast P."/>
            <person name="Oberbeckmann S."/>
            <person name="Bunk B."/>
            <person name="Jeske O."/>
            <person name="Meyerdierks A."/>
            <person name="Storesund J.E."/>
            <person name="Kallscheuer N."/>
            <person name="Luecker S."/>
            <person name="Lage O.M."/>
            <person name="Pohl T."/>
            <person name="Merkel B.J."/>
            <person name="Hornburger P."/>
            <person name="Mueller R.-W."/>
            <person name="Bruemmer F."/>
            <person name="Labrenz M."/>
            <person name="Spormann A.M."/>
            <person name="Op den Camp H."/>
            <person name="Overmann J."/>
            <person name="Amann R."/>
            <person name="Jetten M.S.M."/>
            <person name="Mascher T."/>
            <person name="Medema M.H."/>
            <person name="Devos D.P."/>
            <person name="Kaster A.-K."/>
            <person name="Ovreas L."/>
            <person name="Rohde M."/>
            <person name="Galperin M.Y."/>
            <person name="Jogler C."/>
        </authorList>
    </citation>
    <scope>NUCLEOTIDE SEQUENCE [LARGE SCALE GENOMIC DNA]</scope>
    <source>
        <strain evidence="14 15">Pan265</strain>
    </source>
</reference>
<dbReference type="Pfam" id="PF00482">
    <property type="entry name" value="T2SSF"/>
    <property type="match status" value="2"/>
</dbReference>
<feature type="domain" description="Type II secretion system protein GspF" evidence="13">
    <location>
        <begin position="275"/>
        <end position="394"/>
    </location>
</feature>
<evidence type="ECO:0000256" key="4">
    <source>
        <dbReference type="ARBA" id="ARBA00022448"/>
    </source>
</evidence>
<proteinExistence type="inferred from homology"/>
<dbReference type="OrthoDB" id="9805682at2"/>
<gene>
    <name evidence="14" type="primary">epsF_1</name>
    <name evidence="14" type="ORF">Pan265_04350</name>
</gene>
<evidence type="ECO:0000313" key="15">
    <source>
        <dbReference type="Proteomes" id="UP000320386"/>
    </source>
</evidence>
<feature type="transmembrane region" description="Helical" evidence="12">
    <location>
        <begin position="165"/>
        <end position="191"/>
    </location>
</feature>
<evidence type="ECO:0000256" key="3">
    <source>
        <dbReference type="ARBA" id="ARBA00005745"/>
    </source>
</evidence>
<evidence type="ECO:0000256" key="6">
    <source>
        <dbReference type="ARBA" id="ARBA00022519"/>
    </source>
</evidence>
<keyword evidence="6" id="KW-0997">Cell inner membrane</keyword>
<keyword evidence="4 11" id="KW-0813">Transport</keyword>
<evidence type="ECO:0000256" key="9">
    <source>
        <dbReference type="ARBA" id="ARBA00023136"/>
    </source>
</evidence>
<organism evidence="14 15">
    <name type="scientific">Mucisphaera calidilacus</name>
    <dbReference type="NCBI Taxonomy" id="2527982"/>
    <lineage>
        <taxon>Bacteria</taxon>
        <taxon>Pseudomonadati</taxon>
        <taxon>Planctomycetota</taxon>
        <taxon>Phycisphaerae</taxon>
        <taxon>Phycisphaerales</taxon>
        <taxon>Phycisphaeraceae</taxon>
        <taxon>Mucisphaera</taxon>
    </lineage>
</organism>
<evidence type="ECO:0000259" key="13">
    <source>
        <dbReference type="Pfam" id="PF00482"/>
    </source>
</evidence>
<dbReference type="InterPro" id="IPR018076">
    <property type="entry name" value="T2SS_GspF_dom"/>
</dbReference>
<keyword evidence="9 12" id="KW-0472">Membrane</keyword>
<dbReference type="InterPro" id="IPR001992">
    <property type="entry name" value="T2SS_GspF/T4SS_PilC_CS"/>
</dbReference>